<proteinExistence type="predicted"/>
<accession>A0ABD5SPM4</accession>
<evidence type="ECO:0000313" key="3">
    <source>
        <dbReference type="Proteomes" id="UP001596383"/>
    </source>
</evidence>
<organism evidence="2 3">
    <name type="scientific">Natrinema soli</name>
    <dbReference type="NCBI Taxonomy" id="1930624"/>
    <lineage>
        <taxon>Archaea</taxon>
        <taxon>Methanobacteriati</taxon>
        <taxon>Methanobacteriota</taxon>
        <taxon>Stenosarchaea group</taxon>
        <taxon>Halobacteria</taxon>
        <taxon>Halobacteriales</taxon>
        <taxon>Natrialbaceae</taxon>
        <taxon>Natrinema</taxon>
    </lineage>
</organism>
<evidence type="ECO:0000313" key="2">
    <source>
        <dbReference type="EMBL" id="MFC6765423.1"/>
    </source>
</evidence>
<feature type="compositionally biased region" description="Basic and acidic residues" evidence="1">
    <location>
        <begin position="17"/>
        <end position="30"/>
    </location>
</feature>
<sequence length="209" mass="23234">MTDDPDLEISELPPTDTEGHPVHPDSDKSHRICAAQKSDKTTPTDHGRERDDVPYCTLAAGWGVDEKSEGTCTHHLGAVDNRGENNPNYKHGAYSEFQDFMQEGLTDSEAAAIEALDLEEHGDDFAADVVKEAYAKYLRTADDRFLREARQWASEFGVIEKPAEKLEAKVDADVDQTTTQELGEDEKEIARELIRQRQQQSAAGDGTDE</sequence>
<name>A0ABD5SPM4_9EURY</name>
<gene>
    <name evidence="2" type="ORF">ACFQE6_10630</name>
</gene>
<feature type="compositionally biased region" description="Basic and acidic residues" evidence="1">
    <location>
        <begin position="37"/>
        <end position="52"/>
    </location>
</feature>
<feature type="region of interest" description="Disordered" evidence="1">
    <location>
        <begin position="1"/>
        <end position="52"/>
    </location>
</feature>
<dbReference type="EMBL" id="JBHSWV010000149">
    <property type="protein sequence ID" value="MFC6765423.1"/>
    <property type="molecule type" value="Genomic_DNA"/>
</dbReference>
<keyword evidence="3" id="KW-1185">Reference proteome</keyword>
<evidence type="ECO:0000256" key="1">
    <source>
        <dbReference type="SAM" id="MobiDB-lite"/>
    </source>
</evidence>
<protein>
    <submittedName>
        <fullName evidence="2">Uncharacterized protein</fullName>
    </submittedName>
</protein>
<dbReference type="AlphaFoldDB" id="A0ABD5SPM4"/>
<dbReference type="RefSeq" id="WP_273738444.1">
    <property type="nucleotide sequence ID" value="NZ_JAQIVI010000149.1"/>
</dbReference>
<dbReference type="Proteomes" id="UP001596383">
    <property type="component" value="Unassembled WGS sequence"/>
</dbReference>
<comment type="caution">
    <text evidence="2">The sequence shown here is derived from an EMBL/GenBank/DDBJ whole genome shotgun (WGS) entry which is preliminary data.</text>
</comment>
<reference evidence="2 3" key="1">
    <citation type="journal article" date="2019" name="Int. J. Syst. Evol. Microbiol.">
        <title>The Global Catalogue of Microorganisms (GCM) 10K type strain sequencing project: providing services to taxonomists for standard genome sequencing and annotation.</title>
        <authorList>
            <consortium name="The Broad Institute Genomics Platform"/>
            <consortium name="The Broad Institute Genome Sequencing Center for Infectious Disease"/>
            <person name="Wu L."/>
            <person name="Ma J."/>
        </authorList>
    </citation>
    <scope>NUCLEOTIDE SEQUENCE [LARGE SCALE GENOMIC DNA]</scope>
    <source>
        <strain evidence="2 3">LMG 29247</strain>
    </source>
</reference>